<feature type="transmembrane region" description="Helical" evidence="1">
    <location>
        <begin position="288"/>
        <end position="307"/>
    </location>
</feature>
<feature type="transmembrane region" description="Helical" evidence="1">
    <location>
        <begin position="76"/>
        <end position="106"/>
    </location>
</feature>
<feature type="transmembrane region" description="Helical" evidence="1">
    <location>
        <begin position="126"/>
        <end position="153"/>
    </location>
</feature>
<accession>A0A4U0ESN3</accession>
<dbReference type="InterPro" id="IPR045625">
    <property type="entry name" value="DUF6427"/>
</dbReference>
<dbReference type="RefSeq" id="WP_136843870.1">
    <property type="nucleotide sequence ID" value="NZ_SUPL01000005.1"/>
</dbReference>
<keyword evidence="1" id="KW-0472">Membrane</keyword>
<protein>
    <submittedName>
        <fullName evidence="2">Uncharacterized protein</fullName>
    </submittedName>
</protein>
<evidence type="ECO:0000313" key="3">
    <source>
        <dbReference type="Proteomes" id="UP000307657"/>
    </source>
</evidence>
<feature type="transmembrane region" description="Helical" evidence="1">
    <location>
        <begin position="207"/>
        <end position="227"/>
    </location>
</feature>
<keyword evidence="1" id="KW-0812">Transmembrane</keyword>
<feature type="transmembrane region" description="Helical" evidence="1">
    <location>
        <begin position="46"/>
        <end position="64"/>
    </location>
</feature>
<feature type="transmembrane region" description="Helical" evidence="1">
    <location>
        <begin position="263"/>
        <end position="281"/>
    </location>
</feature>
<dbReference type="Pfam" id="PF19992">
    <property type="entry name" value="DUF6427"/>
    <property type="match status" value="1"/>
</dbReference>
<dbReference type="AlphaFoldDB" id="A0A4U0ESN3"/>
<reference evidence="2 3" key="1">
    <citation type="submission" date="2019-04" db="EMBL/GenBank/DDBJ databases">
        <title>Lacinutrix sp. nov., isolated from marine water.</title>
        <authorList>
            <person name="Kim W."/>
        </authorList>
    </citation>
    <scope>NUCLEOTIDE SEQUENCE [LARGE SCALE GENOMIC DNA]</scope>
    <source>
        <strain evidence="2 3">CAU 1491</strain>
    </source>
</reference>
<name>A0A4U0ESN3_9FLAO</name>
<sequence>MITRFFSTSKPIHLVLVSVFVFGLFLMVRLGYYNEGVSITQILKEVILYGVTLLSIFVLSFVVNKNNLTKKNSFKILLFSLFLACIPETLQHGNIIVSNVFVLFAIRRIISLKSNLNIKKKLFDAAFWIALASLFYFWSILFLILVFSALILFSITKLNNWMVPFIAIIALALIIVSYNIITNDIYYDLNKYLDSVSFNFSNYDRSSLIVVLSIILSLGLWALFFYIKKLPDKSRAFRPAFVLILIALLTGVVIIVISPNKNGSEFIFLFAPLAIIMTNYIESVKKPWLSEAYLWMLLLAPLAAVLIS</sequence>
<organism evidence="2 3">
    <name type="scientific">Pontimicrobium aquaticum</name>
    <dbReference type="NCBI Taxonomy" id="2565367"/>
    <lineage>
        <taxon>Bacteria</taxon>
        <taxon>Pseudomonadati</taxon>
        <taxon>Bacteroidota</taxon>
        <taxon>Flavobacteriia</taxon>
        <taxon>Flavobacteriales</taxon>
        <taxon>Flavobacteriaceae</taxon>
        <taxon>Pontimicrobium</taxon>
    </lineage>
</organism>
<feature type="transmembrane region" description="Helical" evidence="1">
    <location>
        <begin position="12"/>
        <end position="34"/>
    </location>
</feature>
<dbReference type="OrthoDB" id="1439867at2"/>
<comment type="caution">
    <text evidence="2">The sequence shown here is derived from an EMBL/GenBank/DDBJ whole genome shotgun (WGS) entry which is preliminary data.</text>
</comment>
<feature type="transmembrane region" description="Helical" evidence="1">
    <location>
        <begin position="165"/>
        <end position="187"/>
    </location>
</feature>
<dbReference type="EMBL" id="SUPL01000005">
    <property type="protein sequence ID" value="TJY34751.1"/>
    <property type="molecule type" value="Genomic_DNA"/>
</dbReference>
<evidence type="ECO:0000256" key="1">
    <source>
        <dbReference type="SAM" id="Phobius"/>
    </source>
</evidence>
<feature type="transmembrane region" description="Helical" evidence="1">
    <location>
        <begin position="239"/>
        <end position="257"/>
    </location>
</feature>
<proteinExistence type="predicted"/>
<gene>
    <name evidence="2" type="ORF">E5167_10610</name>
</gene>
<dbReference type="Proteomes" id="UP000307657">
    <property type="component" value="Unassembled WGS sequence"/>
</dbReference>
<keyword evidence="1" id="KW-1133">Transmembrane helix</keyword>
<evidence type="ECO:0000313" key="2">
    <source>
        <dbReference type="EMBL" id="TJY34751.1"/>
    </source>
</evidence>
<keyword evidence="3" id="KW-1185">Reference proteome</keyword>